<feature type="domain" description="Reductase C-terminal" evidence="7">
    <location>
        <begin position="318"/>
        <end position="383"/>
    </location>
</feature>
<protein>
    <submittedName>
        <fullName evidence="8">FAD-dependent oxidoreductase</fullName>
    </submittedName>
</protein>
<evidence type="ECO:0000256" key="1">
    <source>
        <dbReference type="ARBA" id="ARBA00001974"/>
    </source>
</evidence>
<gene>
    <name evidence="8" type="ORF">AB0I59_41665</name>
</gene>
<keyword evidence="2" id="KW-0285">Flavoprotein</keyword>
<sequence>MGIREVAIIGAGTAGVAAAMALREGGFEGTINLLSAEKGLPYRLPPLSKTVLAGTSGPEPLRPDDHYRDQDICLHPEARVSAIEPATLRITSAAGTFAPDAIVIATGSSPYRPDWTGMELDGVHVLRTLADAEALRAELTRAAELVVIGGGFVGTEVASVAGRLGIGVTIVEAGPALLGRAIGPAAGGWIGRLHAAHGVRVLTGRTVTGLRGRNRVEAVMLADGTELRADTVLIGLGAVPRTQLAAQLGVGGPAGIEVDGAFRTAHPGVYAVGDVAVASAGPGGQRIRLEHERTAEQHGVAVASALLGHRPAPASVPWFWSDQHGVTLQLAGLPGGELETMVEDTDDGRLLVTWHTGGLVRAVLGVNRPRDVQAAMREMRSGRYPRLPARCGNQIPEHDQRSSDHPGP</sequence>
<dbReference type="InterPro" id="IPR050446">
    <property type="entry name" value="FAD-oxidoreductase/Apoptosis"/>
</dbReference>
<keyword evidence="4" id="KW-0560">Oxidoreductase</keyword>
<dbReference type="InterPro" id="IPR016156">
    <property type="entry name" value="FAD/NAD-linked_Rdtase_dimer_sf"/>
</dbReference>
<reference evidence="8 9" key="1">
    <citation type="submission" date="2024-06" db="EMBL/GenBank/DDBJ databases">
        <title>The Natural Products Discovery Center: Release of the First 8490 Sequenced Strains for Exploring Actinobacteria Biosynthetic Diversity.</title>
        <authorList>
            <person name="Kalkreuter E."/>
            <person name="Kautsar S.A."/>
            <person name="Yang D."/>
            <person name="Bader C.D."/>
            <person name="Teijaro C.N."/>
            <person name="Fluegel L."/>
            <person name="Davis C.M."/>
            <person name="Simpson J.R."/>
            <person name="Lauterbach L."/>
            <person name="Steele A.D."/>
            <person name="Gui C."/>
            <person name="Meng S."/>
            <person name="Li G."/>
            <person name="Viehrig K."/>
            <person name="Ye F."/>
            <person name="Su P."/>
            <person name="Kiefer A.F."/>
            <person name="Nichols A."/>
            <person name="Cepeda A.J."/>
            <person name="Yan W."/>
            <person name="Fan B."/>
            <person name="Jiang Y."/>
            <person name="Adhikari A."/>
            <person name="Zheng C.-J."/>
            <person name="Schuster L."/>
            <person name="Cowan T.M."/>
            <person name="Smanski M.J."/>
            <person name="Chevrette M.G."/>
            <person name="De Carvalho L.P.S."/>
            <person name="Shen B."/>
        </authorList>
    </citation>
    <scope>NUCLEOTIDE SEQUENCE [LARGE SCALE GENOMIC DNA]</scope>
    <source>
        <strain evidence="8 9">NPDC050100</strain>
    </source>
</reference>
<dbReference type="InterPro" id="IPR028202">
    <property type="entry name" value="Reductase_C"/>
</dbReference>
<evidence type="ECO:0000259" key="7">
    <source>
        <dbReference type="Pfam" id="PF14759"/>
    </source>
</evidence>
<feature type="domain" description="FAD/NAD(P)-binding" evidence="6">
    <location>
        <begin position="5"/>
        <end position="298"/>
    </location>
</feature>
<keyword evidence="9" id="KW-1185">Reference proteome</keyword>
<dbReference type="Gene3D" id="3.30.390.30">
    <property type="match status" value="1"/>
</dbReference>
<evidence type="ECO:0000313" key="8">
    <source>
        <dbReference type="EMBL" id="MEV0975138.1"/>
    </source>
</evidence>
<evidence type="ECO:0000259" key="6">
    <source>
        <dbReference type="Pfam" id="PF07992"/>
    </source>
</evidence>
<dbReference type="PANTHER" id="PTHR43557">
    <property type="entry name" value="APOPTOSIS-INDUCING FACTOR 1"/>
    <property type="match status" value="1"/>
</dbReference>
<dbReference type="InterPro" id="IPR036188">
    <property type="entry name" value="FAD/NAD-bd_sf"/>
</dbReference>
<evidence type="ECO:0000256" key="5">
    <source>
        <dbReference type="SAM" id="MobiDB-lite"/>
    </source>
</evidence>
<comment type="cofactor">
    <cofactor evidence="1">
        <name>FAD</name>
        <dbReference type="ChEBI" id="CHEBI:57692"/>
    </cofactor>
</comment>
<evidence type="ECO:0000256" key="2">
    <source>
        <dbReference type="ARBA" id="ARBA00022630"/>
    </source>
</evidence>
<dbReference type="Pfam" id="PF07992">
    <property type="entry name" value="Pyr_redox_2"/>
    <property type="match status" value="1"/>
</dbReference>
<dbReference type="Pfam" id="PF14759">
    <property type="entry name" value="Reductase_C"/>
    <property type="match status" value="1"/>
</dbReference>
<dbReference type="SUPFAM" id="SSF51905">
    <property type="entry name" value="FAD/NAD(P)-binding domain"/>
    <property type="match status" value="1"/>
</dbReference>
<keyword evidence="3" id="KW-0274">FAD</keyword>
<dbReference type="RefSeq" id="WP_358142516.1">
    <property type="nucleotide sequence ID" value="NZ_JBFALK010000045.1"/>
</dbReference>
<dbReference type="PANTHER" id="PTHR43557:SF2">
    <property type="entry name" value="RIESKE DOMAIN-CONTAINING PROTEIN-RELATED"/>
    <property type="match status" value="1"/>
</dbReference>
<organism evidence="8 9">
    <name type="scientific">Microtetraspora glauca</name>
    <dbReference type="NCBI Taxonomy" id="1996"/>
    <lineage>
        <taxon>Bacteria</taxon>
        <taxon>Bacillati</taxon>
        <taxon>Actinomycetota</taxon>
        <taxon>Actinomycetes</taxon>
        <taxon>Streptosporangiales</taxon>
        <taxon>Streptosporangiaceae</taxon>
        <taxon>Microtetraspora</taxon>
    </lineage>
</organism>
<dbReference type="EMBL" id="JBFALK010000045">
    <property type="protein sequence ID" value="MEV0975138.1"/>
    <property type="molecule type" value="Genomic_DNA"/>
</dbReference>
<feature type="compositionally biased region" description="Basic and acidic residues" evidence="5">
    <location>
        <begin position="396"/>
        <end position="408"/>
    </location>
</feature>
<dbReference type="PRINTS" id="PR00368">
    <property type="entry name" value="FADPNR"/>
</dbReference>
<dbReference type="Gene3D" id="3.50.50.60">
    <property type="entry name" value="FAD/NAD(P)-binding domain"/>
    <property type="match status" value="2"/>
</dbReference>
<name>A0ABV3GU25_MICGL</name>
<dbReference type="SUPFAM" id="SSF55424">
    <property type="entry name" value="FAD/NAD-linked reductases, dimerisation (C-terminal) domain"/>
    <property type="match status" value="1"/>
</dbReference>
<evidence type="ECO:0000256" key="3">
    <source>
        <dbReference type="ARBA" id="ARBA00022827"/>
    </source>
</evidence>
<feature type="region of interest" description="Disordered" evidence="5">
    <location>
        <begin position="385"/>
        <end position="408"/>
    </location>
</feature>
<evidence type="ECO:0000256" key="4">
    <source>
        <dbReference type="ARBA" id="ARBA00023002"/>
    </source>
</evidence>
<evidence type="ECO:0000313" key="9">
    <source>
        <dbReference type="Proteomes" id="UP001551675"/>
    </source>
</evidence>
<dbReference type="Proteomes" id="UP001551675">
    <property type="component" value="Unassembled WGS sequence"/>
</dbReference>
<accession>A0ABV3GU25</accession>
<dbReference type="PRINTS" id="PR00411">
    <property type="entry name" value="PNDRDTASEI"/>
</dbReference>
<dbReference type="InterPro" id="IPR023753">
    <property type="entry name" value="FAD/NAD-binding_dom"/>
</dbReference>
<comment type="caution">
    <text evidence="8">The sequence shown here is derived from an EMBL/GenBank/DDBJ whole genome shotgun (WGS) entry which is preliminary data.</text>
</comment>
<proteinExistence type="predicted"/>